<gene>
    <name evidence="1" type="ORF">MQ095_11200</name>
</gene>
<dbReference type="EMBL" id="CP094302">
    <property type="protein sequence ID" value="WHP82375.1"/>
    <property type="molecule type" value="Genomic_DNA"/>
</dbReference>
<reference evidence="1 2" key="1">
    <citation type="submission" date="2022-03" db="EMBL/GenBank/DDBJ databases">
        <title>Survey of Intraspecific Variation of Edwardsiella anguillarum Isolates from Non-Anguillid Fish Host Originating from Varied Geographic Locations.</title>
        <authorList>
            <person name="Armwood A.R."/>
            <person name="Woodyard E."/>
            <person name="Waldbieser G.C."/>
            <person name="Camus A.C."/>
            <person name="Divya D."/>
            <person name="Tekedar H."/>
            <person name="Soto E."/>
            <person name="Stein C."/>
            <person name="Ucko M."/>
            <person name="Ware C."/>
            <person name="Griffin M.J."/>
        </authorList>
    </citation>
    <scope>NUCLEOTIDE SEQUENCE [LARGE SCALE GENOMIC DNA]</scope>
    <source>
        <strain evidence="1 2">R18-35-2</strain>
    </source>
</reference>
<accession>A0ABY8SA68</accession>
<name>A0ABY8SA68_9GAMM</name>
<evidence type="ECO:0000313" key="2">
    <source>
        <dbReference type="Proteomes" id="UP001238370"/>
    </source>
</evidence>
<protein>
    <submittedName>
        <fullName evidence="1">Uncharacterized protein</fullName>
    </submittedName>
</protein>
<dbReference type="RefSeq" id="WP_283291783.1">
    <property type="nucleotide sequence ID" value="NZ_CP094302.2"/>
</dbReference>
<dbReference type="Proteomes" id="UP001238370">
    <property type="component" value="Chromosome"/>
</dbReference>
<proteinExistence type="predicted"/>
<evidence type="ECO:0000313" key="1">
    <source>
        <dbReference type="EMBL" id="WHP82375.1"/>
    </source>
</evidence>
<sequence length="104" mass="12132">MNQSDFARLHGVSRKTVTMWKSRGWLIMSGDDIDVAASNAQLEKYRKSVNRPDKQKTSVPEKRKLTGCYLRGGRRKKVTCHWRGLRENSSSKTVLSYRWMKRAE</sequence>
<keyword evidence="2" id="KW-1185">Reference proteome</keyword>
<organism evidence="1 2">
    <name type="scientific">Edwardsiella anguillarum</name>
    <dbReference type="NCBI Taxonomy" id="1821960"/>
    <lineage>
        <taxon>Bacteria</taxon>
        <taxon>Pseudomonadati</taxon>
        <taxon>Pseudomonadota</taxon>
        <taxon>Gammaproteobacteria</taxon>
        <taxon>Enterobacterales</taxon>
        <taxon>Hafniaceae</taxon>
        <taxon>Edwardsiella</taxon>
    </lineage>
</organism>